<evidence type="ECO:0000256" key="2">
    <source>
        <dbReference type="ARBA" id="ARBA00023125"/>
    </source>
</evidence>
<protein>
    <submittedName>
        <fullName evidence="7">Bacterial regulatory s, tetR family protein</fullName>
    </submittedName>
</protein>
<sequence length="204" mass="23116">MSDGKSNRRSYTSPLRSNQKENTRERILDTVAEIISEGRILDFSVKDVAVRTGISYGTVYRHFPTRESFLEALYEEASELMAQSAPFNPQSLDDIPVMLGKTVERFAERETLVQAFTIALLINNVKPKSRHKRDQNIQELVMESAPRLSTGAARQVTAIISHLCSSLTWATLKQRYGLNSAETAEAMNWALQTLIRDLTRHEED</sequence>
<feature type="domain" description="HTH tetR-type" evidence="6">
    <location>
        <begin position="21"/>
        <end position="81"/>
    </location>
</feature>
<gene>
    <name evidence="7" type="ORF">SBF1_3610008</name>
</gene>
<dbReference type="AlphaFoldDB" id="A0A2U3L3N9"/>
<dbReference type="SUPFAM" id="SSF46689">
    <property type="entry name" value="Homeodomain-like"/>
    <property type="match status" value="1"/>
</dbReference>
<reference evidence="8" key="1">
    <citation type="submission" date="2018-02" db="EMBL/GenBank/DDBJ databases">
        <authorList>
            <person name="Hausmann B."/>
        </authorList>
    </citation>
    <scope>NUCLEOTIDE SEQUENCE [LARGE SCALE GENOMIC DNA]</scope>
    <source>
        <strain evidence="8">Peat soil MAG SbF1</strain>
    </source>
</reference>
<proteinExistence type="predicted"/>
<dbReference type="Proteomes" id="UP000238916">
    <property type="component" value="Unassembled WGS sequence"/>
</dbReference>
<evidence type="ECO:0000313" key="8">
    <source>
        <dbReference type="Proteomes" id="UP000238916"/>
    </source>
</evidence>
<dbReference type="PANTHER" id="PTHR30055">
    <property type="entry name" value="HTH-TYPE TRANSCRIPTIONAL REGULATOR RUTR"/>
    <property type="match status" value="1"/>
</dbReference>
<keyword evidence="1" id="KW-0805">Transcription regulation</keyword>
<accession>A0A2U3L3N9</accession>
<organism evidence="7 8">
    <name type="scientific">Candidatus Desulfosporosinus infrequens</name>
    <dbReference type="NCBI Taxonomy" id="2043169"/>
    <lineage>
        <taxon>Bacteria</taxon>
        <taxon>Bacillati</taxon>
        <taxon>Bacillota</taxon>
        <taxon>Clostridia</taxon>
        <taxon>Eubacteriales</taxon>
        <taxon>Desulfitobacteriaceae</taxon>
        <taxon>Desulfosporosinus</taxon>
    </lineage>
</organism>
<evidence type="ECO:0000256" key="4">
    <source>
        <dbReference type="PROSITE-ProRule" id="PRU00335"/>
    </source>
</evidence>
<keyword evidence="2 4" id="KW-0238">DNA-binding</keyword>
<keyword evidence="3" id="KW-0804">Transcription</keyword>
<feature type="DNA-binding region" description="H-T-H motif" evidence="4">
    <location>
        <begin position="44"/>
        <end position="63"/>
    </location>
</feature>
<dbReference type="Pfam" id="PF00440">
    <property type="entry name" value="TetR_N"/>
    <property type="match status" value="1"/>
</dbReference>
<evidence type="ECO:0000256" key="1">
    <source>
        <dbReference type="ARBA" id="ARBA00023015"/>
    </source>
</evidence>
<dbReference type="PROSITE" id="PS50977">
    <property type="entry name" value="HTH_TETR_2"/>
    <property type="match status" value="1"/>
</dbReference>
<dbReference type="Gene3D" id="1.10.357.10">
    <property type="entry name" value="Tetracycline Repressor, domain 2"/>
    <property type="match status" value="1"/>
</dbReference>
<dbReference type="InterPro" id="IPR009057">
    <property type="entry name" value="Homeodomain-like_sf"/>
</dbReference>
<dbReference type="InterPro" id="IPR001647">
    <property type="entry name" value="HTH_TetR"/>
</dbReference>
<dbReference type="OrthoDB" id="9780824at2"/>
<dbReference type="GO" id="GO:0003700">
    <property type="term" value="F:DNA-binding transcription factor activity"/>
    <property type="evidence" value="ECO:0007669"/>
    <property type="project" value="TreeGrafter"/>
</dbReference>
<name>A0A2U3L3N9_9FIRM</name>
<evidence type="ECO:0000256" key="3">
    <source>
        <dbReference type="ARBA" id="ARBA00023163"/>
    </source>
</evidence>
<evidence type="ECO:0000313" key="7">
    <source>
        <dbReference type="EMBL" id="SPF46524.1"/>
    </source>
</evidence>
<dbReference type="GO" id="GO:0000976">
    <property type="term" value="F:transcription cis-regulatory region binding"/>
    <property type="evidence" value="ECO:0007669"/>
    <property type="project" value="TreeGrafter"/>
</dbReference>
<dbReference type="InterPro" id="IPR050109">
    <property type="entry name" value="HTH-type_TetR-like_transc_reg"/>
</dbReference>
<dbReference type="PRINTS" id="PR00455">
    <property type="entry name" value="HTHTETR"/>
</dbReference>
<evidence type="ECO:0000259" key="6">
    <source>
        <dbReference type="PROSITE" id="PS50977"/>
    </source>
</evidence>
<dbReference type="PANTHER" id="PTHR30055:SF234">
    <property type="entry name" value="HTH-TYPE TRANSCRIPTIONAL REGULATOR BETI"/>
    <property type="match status" value="1"/>
</dbReference>
<evidence type="ECO:0000256" key="5">
    <source>
        <dbReference type="SAM" id="MobiDB-lite"/>
    </source>
</evidence>
<feature type="region of interest" description="Disordered" evidence="5">
    <location>
        <begin position="1"/>
        <end position="23"/>
    </location>
</feature>
<dbReference type="EMBL" id="OMOF01000292">
    <property type="protein sequence ID" value="SPF46524.1"/>
    <property type="molecule type" value="Genomic_DNA"/>
</dbReference>